<dbReference type="PANTHER" id="PTHR42090:SF1">
    <property type="match status" value="1"/>
</dbReference>
<dbReference type="OrthoDB" id="4220319at2759"/>
<reference evidence="2 3" key="1">
    <citation type="journal article" date="2015" name="Environ. Microbiol.">
        <title>Metagenome sequence of Elaphomyces granulatus from sporocarp tissue reveals Ascomycota ectomycorrhizal fingerprints of genome expansion and a Proteobacteria-rich microbiome.</title>
        <authorList>
            <person name="Quandt C.A."/>
            <person name="Kohler A."/>
            <person name="Hesse C.N."/>
            <person name="Sharpton T.J."/>
            <person name="Martin F."/>
            <person name="Spatafora J.W."/>
        </authorList>
    </citation>
    <scope>NUCLEOTIDE SEQUENCE [LARGE SCALE GENOMIC DNA]</scope>
    <source>
        <strain evidence="2 3">OSC145934</strain>
    </source>
</reference>
<comment type="caution">
    <text evidence="2">The sequence shown here is derived from an EMBL/GenBank/DDBJ whole genome shotgun (WGS) entry which is preliminary data.</text>
</comment>
<sequence>MAAVNSVFLLDVLVFTNERRAITLIGVVLFNWPKIVTRTVRASNKAGQPPPSTHSQSYAISSVLALFRSTTTSTTKHHQQNAESSIDRTTLKPERSEQTKSGTDDEVASHPASFDPSKTDPECAAKATKRESQRRGMPGSPLDTSPVNRDVSKPRDPAEGGAERNATKERSAKGWTRKQKSTPRNHDG</sequence>
<accession>A0A232LTJ1</accession>
<feature type="compositionally biased region" description="Basic residues" evidence="1">
    <location>
        <begin position="175"/>
        <end position="188"/>
    </location>
</feature>
<gene>
    <name evidence="2" type="ORF">Egran_05083</name>
</gene>
<keyword evidence="3" id="KW-1185">Reference proteome</keyword>
<proteinExistence type="predicted"/>
<evidence type="ECO:0000313" key="2">
    <source>
        <dbReference type="EMBL" id="OXV07147.1"/>
    </source>
</evidence>
<organism evidence="2 3">
    <name type="scientific">Elaphomyces granulatus</name>
    <dbReference type="NCBI Taxonomy" id="519963"/>
    <lineage>
        <taxon>Eukaryota</taxon>
        <taxon>Fungi</taxon>
        <taxon>Dikarya</taxon>
        <taxon>Ascomycota</taxon>
        <taxon>Pezizomycotina</taxon>
        <taxon>Eurotiomycetes</taxon>
        <taxon>Eurotiomycetidae</taxon>
        <taxon>Eurotiales</taxon>
        <taxon>Elaphomycetaceae</taxon>
        <taxon>Elaphomyces</taxon>
    </lineage>
</organism>
<dbReference type="PANTHER" id="PTHR42090">
    <property type="match status" value="1"/>
</dbReference>
<dbReference type="EMBL" id="NPHW01005051">
    <property type="protein sequence ID" value="OXV07147.1"/>
    <property type="molecule type" value="Genomic_DNA"/>
</dbReference>
<protein>
    <submittedName>
        <fullName evidence="2">Uncharacterized protein</fullName>
    </submittedName>
</protein>
<dbReference type="Proteomes" id="UP000243515">
    <property type="component" value="Unassembled WGS sequence"/>
</dbReference>
<dbReference type="AlphaFoldDB" id="A0A232LTJ1"/>
<feature type="compositionally biased region" description="Basic and acidic residues" evidence="1">
    <location>
        <begin position="85"/>
        <end position="98"/>
    </location>
</feature>
<feature type="compositionally biased region" description="Basic and acidic residues" evidence="1">
    <location>
        <begin position="117"/>
        <end position="134"/>
    </location>
</feature>
<name>A0A232LTJ1_9EURO</name>
<evidence type="ECO:0000313" key="3">
    <source>
        <dbReference type="Proteomes" id="UP000243515"/>
    </source>
</evidence>
<evidence type="ECO:0000256" key="1">
    <source>
        <dbReference type="SAM" id="MobiDB-lite"/>
    </source>
</evidence>
<feature type="compositionally biased region" description="Basic and acidic residues" evidence="1">
    <location>
        <begin position="150"/>
        <end position="172"/>
    </location>
</feature>
<feature type="region of interest" description="Disordered" evidence="1">
    <location>
        <begin position="71"/>
        <end position="188"/>
    </location>
</feature>